<dbReference type="Gramene" id="KQK89493">
    <property type="protein sequence ID" value="KQK89493"/>
    <property type="gene ID" value="SETIT_038305mg"/>
</dbReference>
<dbReference type="EnsemblPlants" id="KQK89493">
    <property type="protein sequence ID" value="KQK89493"/>
    <property type="gene ID" value="SETIT_038305mg"/>
</dbReference>
<evidence type="ECO:0000313" key="2">
    <source>
        <dbReference type="Proteomes" id="UP000004995"/>
    </source>
</evidence>
<proteinExistence type="predicted"/>
<accession>K4AHE8</accession>
<dbReference type="AlphaFoldDB" id="K4AHE8"/>
<keyword evidence="2" id="KW-1185">Reference proteome</keyword>
<protein>
    <submittedName>
        <fullName evidence="1">Uncharacterized protein</fullName>
    </submittedName>
</protein>
<sequence length="81" mass="8687">MRKPFPAAIPLVPFLSGDQSGVGEGGGPWNRCVDVYGLGRSLSRATSYSSSVFNGGARVCRESEAIDFVRFGMEETVFVPL</sequence>
<reference evidence="1" key="2">
    <citation type="submission" date="2018-08" db="UniProtKB">
        <authorList>
            <consortium name="EnsemblPlants"/>
        </authorList>
    </citation>
    <scope>IDENTIFICATION</scope>
    <source>
        <strain evidence="1">Yugu1</strain>
    </source>
</reference>
<organism evidence="1 2">
    <name type="scientific">Setaria italica</name>
    <name type="common">Foxtail millet</name>
    <name type="synonym">Panicum italicum</name>
    <dbReference type="NCBI Taxonomy" id="4555"/>
    <lineage>
        <taxon>Eukaryota</taxon>
        <taxon>Viridiplantae</taxon>
        <taxon>Streptophyta</taxon>
        <taxon>Embryophyta</taxon>
        <taxon>Tracheophyta</taxon>
        <taxon>Spermatophyta</taxon>
        <taxon>Magnoliopsida</taxon>
        <taxon>Liliopsida</taxon>
        <taxon>Poales</taxon>
        <taxon>Poaceae</taxon>
        <taxon>PACMAD clade</taxon>
        <taxon>Panicoideae</taxon>
        <taxon>Panicodae</taxon>
        <taxon>Paniceae</taxon>
        <taxon>Cenchrinae</taxon>
        <taxon>Setaria</taxon>
    </lineage>
</organism>
<evidence type="ECO:0000313" key="1">
    <source>
        <dbReference type="EnsemblPlants" id="KQK89493"/>
    </source>
</evidence>
<reference evidence="2" key="1">
    <citation type="journal article" date="2012" name="Nat. Biotechnol.">
        <title>Reference genome sequence of the model plant Setaria.</title>
        <authorList>
            <person name="Bennetzen J.L."/>
            <person name="Schmutz J."/>
            <person name="Wang H."/>
            <person name="Percifield R."/>
            <person name="Hawkins J."/>
            <person name="Pontaroli A.C."/>
            <person name="Estep M."/>
            <person name="Feng L."/>
            <person name="Vaughn J.N."/>
            <person name="Grimwood J."/>
            <person name="Jenkins J."/>
            <person name="Barry K."/>
            <person name="Lindquist E."/>
            <person name="Hellsten U."/>
            <person name="Deshpande S."/>
            <person name="Wang X."/>
            <person name="Wu X."/>
            <person name="Mitros T."/>
            <person name="Triplett J."/>
            <person name="Yang X."/>
            <person name="Ye C.Y."/>
            <person name="Mauro-Herrera M."/>
            <person name="Wang L."/>
            <person name="Li P."/>
            <person name="Sharma M."/>
            <person name="Sharma R."/>
            <person name="Ronald P.C."/>
            <person name="Panaud O."/>
            <person name="Kellogg E.A."/>
            <person name="Brutnell T.P."/>
            <person name="Doust A.N."/>
            <person name="Tuskan G.A."/>
            <person name="Rokhsar D."/>
            <person name="Devos K.M."/>
        </authorList>
    </citation>
    <scope>NUCLEOTIDE SEQUENCE [LARGE SCALE GENOMIC DNA]</scope>
    <source>
        <strain evidence="2">cv. Yugu1</strain>
    </source>
</reference>
<dbReference type="EMBL" id="AGNK02005735">
    <property type="status" value="NOT_ANNOTATED_CDS"/>
    <property type="molecule type" value="Genomic_DNA"/>
</dbReference>
<name>K4AHE8_SETIT</name>
<dbReference type="Proteomes" id="UP000004995">
    <property type="component" value="Unassembled WGS sequence"/>
</dbReference>
<dbReference type="InParanoid" id="K4AHE8"/>
<dbReference type="HOGENOM" id="CLU_2578434_0_0_1"/>